<organism evidence="2 3">
    <name type="scientific">Pyrodictium abyssi</name>
    <dbReference type="NCBI Taxonomy" id="54256"/>
    <lineage>
        <taxon>Archaea</taxon>
        <taxon>Thermoproteota</taxon>
        <taxon>Thermoprotei</taxon>
        <taxon>Desulfurococcales</taxon>
        <taxon>Pyrodictiaceae</taxon>
        <taxon>Pyrodictium</taxon>
    </lineage>
</organism>
<evidence type="ECO:0000313" key="3">
    <source>
        <dbReference type="Proteomes" id="UP001341135"/>
    </source>
</evidence>
<reference evidence="2 3" key="1">
    <citation type="submission" date="2023-09" db="EMBL/GenBank/DDBJ databases">
        <title>Pyrofollis japonicus gen. nov. sp. nov., a novel member of the family Pyrodictiaceae isolated from the Iheya North hydrothermal field.</title>
        <authorList>
            <person name="Miyazaki U."/>
            <person name="Sanari M."/>
            <person name="Tame A."/>
            <person name="Kitajima M."/>
            <person name="Okamoto A."/>
            <person name="Sawayama S."/>
            <person name="Miyazaki J."/>
            <person name="Takai K."/>
            <person name="Nakagawa S."/>
        </authorList>
    </citation>
    <scope>NUCLEOTIDE SEQUENCE [LARGE SCALE GENOMIC DNA]</scope>
    <source>
        <strain evidence="2 3">AV2</strain>
    </source>
</reference>
<dbReference type="PANTHER" id="PTHR13939">
    <property type="entry name" value="NICOTINAMIDE-NUCLEOTIDE AMIDOHYDROLASE PNCC"/>
    <property type="match status" value="1"/>
</dbReference>
<dbReference type="InterPro" id="IPR050101">
    <property type="entry name" value="CinA"/>
</dbReference>
<dbReference type="GeneID" id="89288949"/>
<dbReference type="RefSeq" id="WP_338252385.1">
    <property type="nucleotide sequence ID" value="NZ_AP028907.1"/>
</dbReference>
<accession>A0ABN6ZMA6</accession>
<dbReference type="CDD" id="cd00885">
    <property type="entry name" value="cinA"/>
    <property type="match status" value="1"/>
</dbReference>
<protein>
    <submittedName>
        <fullName evidence="2">Nicotinamide mononucleotide deamidase-related protein</fullName>
    </submittedName>
</protein>
<dbReference type="NCBIfam" id="NF002291">
    <property type="entry name" value="PRK01215.1"/>
    <property type="match status" value="1"/>
</dbReference>
<name>A0ABN6ZMA6_9CREN</name>
<dbReference type="NCBIfam" id="TIGR00177">
    <property type="entry name" value="molyb_syn"/>
    <property type="match status" value="1"/>
</dbReference>
<dbReference type="PANTHER" id="PTHR13939:SF0">
    <property type="entry name" value="NMN AMIDOHYDROLASE-LIKE PROTEIN YFAY"/>
    <property type="match status" value="1"/>
</dbReference>
<evidence type="ECO:0000313" key="2">
    <source>
        <dbReference type="EMBL" id="BES81363.1"/>
    </source>
</evidence>
<dbReference type="InterPro" id="IPR001453">
    <property type="entry name" value="MoaB/Mog_dom"/>
</dbReference>
<keyword evidence="3" id="KW-1185">Reference proteome</keyword>
<feature type="domain" description="MoaB/Mog" evidence="1">
    <location>
        <begin position="7"/>
        <end position="173"/>
    </location>
</feature>
<proteinExistence type="predicted"/>
<dbReference type="SMART" id="SM00852">
    <property type="entry name" value="MoCF_biosynth"/>
    <property type="match status" value="1"/>
</dbReference>
<dbReference type="EMBL" id="AP028907">
    <property type="protein sequence ID" value="BES81363.1"/>
    <property type="molecule type" value="Genomic_DNA"/>
</dbReference>
<gene>
    <name evidence="2" type="ORF">PABY_09300</name>
</gene>
<dbReference type="Gene3D" id="3.40.980.10">
    <property type="entry name" value="MoaB/Mog-like domain"/>
    <property type="match status" value="1"/>
</dbReference>
<dbReference type="Pfam" id="PF00994">
    <property type="entry name" value="MoCF_biosynth"/>
    <property type="match status" value="1"/>
</dbReference>
<evidence type="ECO:0000259" key="1">
    <source>
        <dbReference type="SMART" id="SM00852"/>
    </source>
</evidence>
<dbReference type="SUPFAM" id="SSF53218">
    <property type="entry name" value="Molybdenum cofactor biosynthesis proteins"/>
    <property type="match status" value="1"/>
</dbReference>
<dbReference type="Proteomes" id="UP001341135">
    <property type="component" value="Chromosome"/>
</dbReference>
<sequence>MYRPHAWIVNIGNELLIGRIANTNAAVIARELTLMGVIVKRIVVVGDYLDDIATTVREAVGSADIVVTTGGLGPTDDDITMEAVAAAINTPLVLNKAALEMIEAFYRKRGLQLTRERLKMAYLPLGAEPIPNPVGAAPGAYINYSGSHIVVLPGVPSEMEAMLKIALNRLAHILPELCVAEEGITIEGIPESSLAPLLRRASKLCSDCYIKSHPKGHEVENPIIDVKVTASAPDCDTARSKALAVLDYLKKLIQGENSA</sequence>
<dbReference type="InterPro" id="IPR036425">
    <property type="entry name" value="MoaB/Mog-like_dom_sf"/>
</dbReference>